<keyword evidence="2" id="KW-1185">Reference proteome</keyword>
<comment type="caution">
    <text evidence="1">The sequence shown here is derived from an EMBL/GenBank/DDBJ whole genome shotgun (WGS) entry which is preliminary data.</text>
</comment>
<reference evidence="1 2" key="1">
    <citation type="submission" date="2024-06" db="EMBL/GenBank/DDBJ databases">
        <title>Genomic Encyclopedia of Type Strains, Phase IV (KMG-IV): sequencing the most valuable type-strain genomes for metagenomic binning, comparative biology and taxonomic classification.</title>
        <authorList>
            <person name="Goeker M."/>
        </authorList>
    </citation>
    <scope>NUCLEOTIDE SEQUENCE [LARGE SCALE GENOMIC DNA]</scope>
    <source>
        <strain evidence="1 2">DSM 100022</strain>
    </source>
</reference>
<dbReference type="Proteomes" id="UP001549204">
    <property type="component" value="Unassembled WGS sequence"/>
</dbReference>
<evidence type="ECO:0000313" key="1">
    <source>
        <dbReference type="EMBL" id="MET3582734.1"/>
    </source>
</evidence>
<dbReference type="RefSeq" id="WP_263805009.1">
    <property type="nucleotide sequence ID" value="NZ_JBEPMC010000013.1"/>
</dbReference>
<proteinExistence type="predicted"/>
<evidence type="ECO:0000313" key="2">
    <source>
        <dbReference type="Proteomes" id="UP001549204"/>
    </source>
</evidence>
<sequence>MTTLTKHLGTVIVTTDGTGLSAPGRIRTFPTTLMATVDPGGIERNEDGCRARPGMCSVPLE</sequence>
<organism evidence="1 2">
    <name type="scientific">Mesorhizobium robiniae</name>
    <dbReference type="NCBI Taxonomy" id="559315"/>
    <lineage>
        <taxon>Bacteria</taxon>
        <taxon>Pseudomonadati</taxon>
        <taxon>Pseudomonadota</taxon>
        <taxon>Alphaproteobacteria</taxon>
        <taxon>Hyphomicrobiales</taxon>
        <taxon>Phyllobacteriaceae</taxon>
        <taxon>Mesorhizobium</taxon>
    </lineage>
</organism>
<protein>
    <submittedName>
        <fullName evidence="1">Uncharacterized protein</fullName>
    </submittedName>
</protein>
<name>A0ABV2GWQ9_9HYPH</name>
<accession>A0ABV2GWQ9</accession>
<gene>
    <name evidence="1" type="ORF">ABID19_005796</name>
</gene>
<dbReference type="EMBL" id="JBEPMC010000013">
    <property type="protein sequence ID" value="MET3582734.1"/>
    <property type="molecule type" value="Genomic_DNA"/>
</dbReference>